<keyword evidence="15" id="KW-1185">Reference proteome</keyword>
<dbReference type="EC" id="3.2.2.31" evidence="4"/>
<feature type="domain" description="HhH-GPD" evidence="13">
    <location>
        <begin position="69"/>
        <end position="217"/>
    </location>
</feature>
<evidence type="ECO:0000313" key="15">
    <source>
        <dbReference type="Proteomes" id="UP001143747"/>
    </source>
</evidence>
<protein>
    <recommendedName>
        <fullName evidence="5">Adenine DNA glycosylase</fullName>
        <ecNumber evidence="4">3.2.2.31</ecNumber>
    </recommendedName>
</protein>
<dbReference type="Proteomes" id="UP001143747">
    <property type="component" value="Unassembled WGS sequence"/>
</dbReference>
<dbReference type="GO" id="GO:0000701">
    <property type="term" value="F:purine-specific mismatch base pair DNA N-glycosylase activity"/>
    <property type="evidence" value="ECO:0007669"/>
    <property type="project" value="UniProtKB-EC"/>
</dbReference>
<evidence type="ECO:0000256" key="11">
    <source>
        <dbReference type="ARBA" id="ARBA00023204"/>
    </source>
</evidence>
<keyword evidence="10" id="KW-0411">Iron-sulfur</keyword>
<dbReference type="InterPro" id="IPR004036">
    <property type="entry name" value="Endonuclease-III-like_CS2"/>
</dbReference>
<dbReference type="InterPro" id="IPR000445">
    <property type="entry name" value="HhH_motif"/>
</dbReference>
<dbReference type="GO" id="GO:0006298">
    <property type="term" value="P:mismatch repair"/>
    <property type="evidence" value="ECO:0007669"/>
    <property type="project" value="TreeGrafter"/>
</dbReference>
<dbReference type="GO" id="GO:0035485">
    <property type="term" value="F:adenine/guanine mispair binding"/>
    <property type="evidence" value="ECO:0007669"/>
    <property type="project" value="TreeGrafter"/>
</dbReference>
<evidence type="ECO:0000256" key="2">
    <source>
        <dbReference type="ARBA" id="ARBA00001966"/>
    </source>
</evidence>
<dbReference type="AlphaFoldDB" id="A0A9Q4KSI6"/>
<dbReference type="PANTHER" id="PTHR42944">
    <property type="entry name" value="ADENINE DNA GLYCOSYLASE"/>
    <property type="match status" value="1"/>
</dbReference>
<comment type="catalytic activity">
    <reaction evidence="1">
        <text>Hydrolyzes free adenine bases from 7,8-dihydro-8-oxoguanine:adenine mismatched double-stranded DNA, leaving an apurinic site.</text>
        <dbReference type="EC" id="3.2.2.31"/>
    </reaction>
</comment>
<organism evidence="14 15">
    <name type="scientific">Methanogenium marinum</name>
    <dbReference type="NCBI Taxonomy" id="348610"/>
    <lineage>
        <taxon>Archaea</taxon>
        <taxon>Methanobacteriati</taxon>
        <taxon>Methanobacteriota</taxon>
        <taxon>Stenosarchaea group</taxon>
        <taxon>Methanomicrobia</taxon>
        <taxon>Methanomicrobiales</taxon>
        <taxon>Methanomicrobiaceae</taxon>
        <taxon>Methanogenium</taxon>
    </lineage>
</organism>
<evidence type="ECO:0000256" key="3">
    <source>
        <dbReference type="ARBA" id="ARBA00008343"/>
    </source>
</evidence>
<dbReference type="InterPro" id="IPR023170">
    <property type="entry name" value="HhH_base_excis_C"/>
</dbReference>
<evidence type="ECO:0000256" key="4">
    <source>
        <dbReference type="ARBA" id="ARBA00012045"/>
    </source>
</evidence>
<comment type="similarity">
    <text evidence="3">Belongs to the Nth/MutY family.</text>
</comment>
<dbReference type="EMBL" id="JAKELO010000002">
    <property type="protein sequence ID" value="MDE4907388.1"/>
    <property type="molecule type" value="Genomic_DNA"/>
</dbReference>
<keyword evidence="12" id="KW-0326">Glycosidase</keyword>
<dbReference type="Pfam" id="PF00633">
    <property type="entry name" value="HHH"/>
    <property type="match status" value="1"/>
</dbReference>
<evidence type="ECO:0000256" key="9">
    <source>
        <dbReference type="ARBA" id="ARBA00023004"/>
    </source>
</evidence>
<dbReference type="GO" id="GO:0034039">
    <property type="term" value="F:8-oxo-7,8-dihydroguanine DNA N-glycosylase activity"/>
    <property type="evidence" value="ECO:0007669"/>
    <property type="project" value="TreeGrafter"/>
</dbReference>
<dbReference type="Gene3D" id="1.10.1670.10">
    <property type="entry name" value="Helix-hairpin-Helix base-excision DNA repair enzymes (C-terminal)"/>
    <property type="match status" value="1"/>
</dbReference>
<dbReference type="InterPro" id="IPR044298">
    <property type="entry name" value="MIG/MutY"/>
</dbReference>
<evidence type="ECO:0000256" key="1">
    <source>
        <dbReference type="ARBA" id="ARBA00000843"/>
    </source>
</evidence>
<evidence type="ECO:0000256" key="6">
    <source>
        <dbReference type="ARBA" id="ARBA00022723"/>
    </source>
</evidence>
<comment type="caution">
    <text evidence="14">The sequence shown here is derived from an EMBL/GenBank/DDBJ whole genome shotgun (WGS) entry which is preliminary data.</text>
</comment>
<evidence type="ECO:0000256" key="12">
    <source>
        <dbReference type="ARBA" id="ARBA00023295"/>
    </source>
</evidence>
<evidence type="ECO:0000256" key="7">
    <source>
        <dbReference type="ARBA" id="ARBA00022763"/>
    </source>
</evidence>
<dbReference type="GO" id="GO:0032357">
    <property type="term" value="F:oxidized purine DNA binding"/>
    <property type="evidence" value="ECO:0007669"/>
    <property type="project" value="TreeGrafter"/>
</dbReference>
<evidence type="ECO:0000256" key="10">
    <source>
        <dbReference type="ARBA" id="ARBA00023014"/>
    </source>
</evidence>
<proteinExistence type="inferred from homology"/>
<dbReference type="CDD" id="cd00056">
    <property type="entry name" value="ENDO3c"/>
    <property type="match status" value="1"/>
</dbReference>
<dbReference type="SMART" id="SM00478">
    <property type="entry name" value="ENDO3c"/>
    <property type="match status" value="1"/>
</dbReference>
<dbReference type="InterPro" id="IPR011257">
    <property type="entry name" value="DNA_glycosylase"/>
</dbReference>
<dbReference type="Pfam" id="PF00730">
    <property type="entry name" value="HhH-GPD"/>
    <property type="match status" value="1"/>
</dbReference>
<reference evidence="14" key="1">
    <citation type="submission" date="2022-01" db="EMBL/GenBank/DDBJ databases">
        <title>Draft genome of Methanogenium marinum DSM 15558.</title>
        <authorList>
            <person name="Chen S.-C."/>
            <person name="You Y.-T."/>
        </authorList>
    </citation>
    <scope>NUCLEOTIDE SEQUENCE</scope>
    <source>
        <strain evidence="14">DSM 15558</strain>
    </source>
</reference>
<evidence type="ECO:0000259" key="13">
    <source>
        <dbReference type="SMART" id="SM00478"/>
    </source>
</evidence>
<sequence>MVDPDNQLNSPFFSRNSTPFSAESDYTLLSPEAVSAFRKIIWQYYEANRREMAWRDTTDPYAIFVSEVMLQQTQVARVRAKYPEFMAAFPDFASLAAAPLEKVLRVWQGMGYNRRAKMLRDAAVMVMEEFGGCLPKTPEELVTLPGIGPATAASIAAFAYNAPVVFIETNIRRVFIHFFFPTEDKVHDDRIRPLVRQTLDWINPREWYYALMDYGAMAKQAVENPNRRSHGYTVQAAFDGSDRQIRGRVLRYLLDEGPSSRDAVVAACGDDAERTHKIILKMVGECLLSEESGLLRIA</sequence>
<keyword evidence="7" id="KW-0227">DNA damage</keyword>
<comment type="cofactor">
    <cofactor evidence="2">
        <name>[4Fe-4S] cluster</name>
        <dbReference type="ChEBI" id="CHEBI:49883"/>
    </cofactor>
</comment>
<keyword evidence="6" id="KW-0479">Metal-binding</keyword>
<keyword evidence="9" id="KW-0408">Iron</keyword>
<dbReference type="GO" id="GO:0006284">
    <property type="term" value="P:base-excision repair"/>
    <property type="evidence" value="ECO:0007669"/>
    <property type="project" value="InterPro"/>
</dbReference>
<dbReference type="PANTHER" id="PTHR42944:SF1">
    <property type="entry name" value="ADENINE DNA GLYCOSYLASE"/>
    <property type="match status" value="1"/>
</dbReference>
<dbReference type="PROSITE" id="PS01155">
    <property type="entry name" value="ENDONUCLEASE_III_2"/>
    <property type="match status" value="1"/>
</dbReference>
<dbReference type="InterPro" id="IPR003265">
    <property type="entry name" value="HhH-GPD_domain"/>
</dbReference>
<dbReference type="SUPFAM" id="SSF48150">
    <property type="entry name" value="DNA-glycosylase"/>
    <property type="match status" value="1"/>
</dbReference>
<dbReference type="GO" id="GO:0046872">
    <property type="term" value="F:metal ion binding"/>
    <property type="evidence" value="ECO:0007669"/>
    <property type="project" value="UniProtKB-KW"/>
</dbReference>
<dbReference type="GO" id="GO:0051536">
    <property type="term" value="F:iron-sulfur cluster binding"/>
    <property type="evidence" value="ECO:0007669"/>
    <property type="project" value="UniProtKB-KW"/>
</dbReference>
<dbReference type="Gene3D" id="1.10.340.30">
    <property type="entry name" value="Hypothetical protein, domain 2"/>
    <property type="match status" value="1"/>
</dbReference>
<name>A0A9Q4KSI6_9EURY</name>
<keyword evidence="8" id="KW-0378">Hydrolase</keyword>
<gene>
    <name evidence="14" type="ORF">L0665_01975</name>
</gene>
<evidence type="ECO:0000313" key="14">
    <source>
        <dbReference type="EMBL" id="MDE4907388.1"/>
    </source>
</evidence>
<accession>A0A9Q4KSI6</accession>
<keyword evidence="11" id="KW-0234">DNA repair</keyword>
<evidence type="ECO:0000256" key="5">
    <source>
        <dbReference type="ARBA" id="ARBA00022023"/>
    </source>
</evidence>
<evidence type="ECO:0000256" key="8">
    <source>
        <dbReference type="ARBA" id="ARBA00022801"/>
    </source>
</evidence>
<dbReference type="RefSeq" id="WP_274924041.1">
    <property type="nucleotide sequence ID" value="NZ_JAKELO010000002.1"/>
</dbReference>